<dbReference type="InterPro" id="IPR001387">
    <property type="entry name" value="Cro/C1-type_HTH"/>
</dbReference>
<dbReference type="Proteomes" id="UP000030226">
    <property type="component" value="Segment"/>
</dbReference>
<accession>A0A0A1IVR6</accession>
<dbReference type="KEGG" id="vg:23680006"/>
<dbReference type="Gene3D" id="1.10.260.40">
    <property type="entry name" value="lambda repressor-like DNA-binding domains"/>
    <property type="match status" value="2"/>
</dbReference>
<keyword evidence="2" id="KW-1185">Reference proteome</keyword>
<protein>
    <submittedName>
        <fullName evidence="1">Putative repressor</fullName>
    </submittedName>
</protein>
<dbReference type="Pfam" id="PF13560">
    <property type="entry name" value="HTH_31"/>
    <property type="match status" value="1"/>
</dbReference>
<name>A0A0A1IVR6_9CAUD</name>
<dbReference type="OrthoDB" id="33702at10239"/>
<organism evidence="1 2">
    <name type="scientific">Pseudomonas phage vB_PaeS_PAO1_Ab18</name>
    <dbReference type="NCBI Taxonomy" id="1548905"/>
    <lineage>
        <taxon>Viruses</taxon>
        <taxon>Duplodnaviria</taxon>
        <taxon>Heunggongvirae</taxon>
        <taxon>Uroviricota</taxon>
        <taxon>Caudoviricetes</taxon>
        <taxon>Mesyanzhinovviridae</taxon>
        <taxon>Bradleyvirinae</taxon>
        <taxon>Abidjanvirus</taxon>
        <taxon>Abidjanvirus Ab18</taxon>
        <taxon>Pseudomonas virus Ab18</taxon>
    </lineage>
</organism>
<dbReference type="CDD" id="cd00093">
    <property type="entry name" value="HTH_XRE"/>
    <property type="match status" value="1"/>
</dbReference>
<proteinExistence type="predicted"/>
<reference evidence="1 2" key="1">
    <citation type="journal article" date="2015" name="PLoS ONE">
        <title>Investigation of a Large Collection of Pseudomonas aeruginosa Bacteriophages Collected from a Single Environmental Source in Abidjan, Cote d'Ivoire.</title>
        <authorList>
            <person name="Essoh C."/>
            <person name="Latino L."/>
            <person name="Midoux C."/>
            <person name="Blouin Y."/>
            <person name="Loukou G."/>
            <person name="Nguetta S.P."/>
            <person name="Lathro S."/>
            <person name="Cablanmian A."/>
            <person name="Kouassi A.K."/>
            <person name="Vergnaud G."/>
            <person name="Pourcel C."/>
        </authorList>
    </citation>
    <scope>NUCLEOTIDE SEQUENCE [LARGE SCALE GENOMIC DNA]</scope>
    <source>
        <strain evidence="1">Ab18</strain>
    </source>
</reference>
<dbReference type="GO" id="GO:0003677">
    <property type="term" value="F:DNA binding"/>
    <property type="evidence" value="ECO:0007669"/>
    <property type="project" value="InterPro"/>
</dbReference>
<dbReference type="SUPFAM" id="SSF47413">
    <property type="entry name" value="lambda repressor-like DNA-binding domains"/>
    <property type="match status" value="2"/>
</dbReference>
<evidence type="ECO:0000313" key="1">
    <source>
        <dbReference type="EMBL" id="CEF89660.1"/>
    </source>
</evidence>
<gene>
    <name evidence="1" type="primary">ORF21</name>
</gene>
<dbReference type="InterPro" id="IPR010982">
    <property type="entry name" value="Lambda_DNA-bd_dom_sf"/>
</dbReference>
<sequence>MLEDLQLSKSEKLLIWRRRSGLTQAQAAQEHNVSHRRWGRWERGDEEPTVEKDVTTLAIHERLLIIRRRRNVSQGEVARDLGCTRAWVQMMEAGINGCDQLARYWKERVDAAA</sequence>
<dbReference type="EMBL" id="LN610577">
    <property type="protein sequence ID" value="CEF89660.1"/>
    <property type="molecule type" value="Genomic_DNA"/>
</dbReference>
<dbReference type="RefSeq" id="YP_009125124.1">
    <property type="nucleotide sequence ID" value="NC_026594.1"/>
</dbReference>
<dbReference type="GeneID" id="23680006"/>
<evidence type="ECO:0000313" key="2">
    <source>
        <dbReference type="Proteomes" id="UP000030226"/>
    </source>
</evidence>